<evidence type="ECO:0000313" key="1">
    <source>
        <dbReference type="EMBL" id="CAD8130930.1"/>
    </source>
</evidence>
<keyword evidence="2" id="KW-1185">Reference proteome</keyword>
<proteinExistence type="predicted"/>
<sequence length="83" mass="10417">MSILIIRYIIKSLRIEQKDGRRDEEQYFLFNQIILWRIKRNICFNQINQQKSWLMYNNFCSNKFFRIKQGKHQDTERIFINLQ</sequence>
<evidence type="ECO:0000313" key="2">
    <source>
        <dbReference type="Proteomes" id="UP000692954"/>
    </source>
</evidence>
<organism evidence="1 2">
    <name type="scientific">Paramecium sonneborni</name>
    <dbReference type="NCBI Taxonomy" id="65129"/>
    <lineage>
        <taxon>Eukaryota</taxon>
        <taxon>Sar</taxon>
        <taxon>Alveolata</taxon>
        <taxon>Ciliophora</taxon>
        <taxon>Intramacronucleata</taxon>
        <taxon>Oligohymenophorea</taxon>
        <taxon>Peniculida</taxon>
        <taxon>Parameciidae</taxon>
        <taxon>Paramecium</taxon>
    </lineage>
</organism>
<comment type="caution">
    <text evidence="1">The sequence shown here is derived from an EMBL/GenBank/DDBJ whole genome shotgun (WGS) entry which is preliminary data.</text>
</comment>
<accession>A0A8S1RTZ3</accession>
<dbReference type="EMBL" id="CAJJDN010000346">
    <property type="protein sequence ID" value="CAD8130930.1"/>
    <property type="molecule type" value="Genomic_DNA"/>
</dbReference>
<gene>
    <name evidence="1" type="ORF">PSON_ATCC_30995.1.T3460001</name>
</gene>
<dbReference type="Proteomes" id="UP000692954">
    <property type="component" value="Unassembled WGS sequence"/>
</dbReference>
<dbReference type="AlphaFoldDB" id="A0A8S1RTZ3"/>
<reference evidence="1" key="1">
    <citation type="submission" date="2021-01" db="EMBL/GenBank/DDBJ databases">
        <authorList>
            <consortium name="Genoscope - CEA"/>
            <person name="William W."/>
        </authorList>
    </citation>
    <scope>NUCLEOTIDE SEQUENCE</scope>
</reference>
<name>A0A8S1RTZ3_9CILI</name>
<protein>
    <submittedName>
        <fullName evidence="1">Uncharacterized protein</fullName>
    </submittedName>
</protein>